<organism evidence="2 3">
    <name type="scientific">Rubrivivax benzoatilyticus</name>
    <dbReference type="NCBI Taxonomy" id="316997"/>
    <lineage>
        <taxon>Bacteria</taxon>
        <taxon>Pseudomonadati</taxon>
        <taxon>Pseudomonadota</taxon>
        <taxon>Betaproteobacteria</taxon>
        <taxon>Burkholderiales</taxon>
        <taxon>Sphaerotilaceae</taxon>
        <taxon>Rubrivivax</taxon>
    </lineage>
</organism>
<dbReference type="EMBL" id="JAAOCD010000006">
    <property type="protein sequence ID" value="NHK99406.1"/>
    <property type="molecule type" value="Genomic_DNA"/>
</dbReference>
<sequence length="343" mass="38527">MDARALDWQNLPARQLEEPAWAAQWDTLNAARARLPFLSAYAMNAALRAFGRGDERLLVGTQGGRCAAMLLLQSTGRGRWQSFQPSQIPLGAWVAEPGLQPQALARQLLQGRLGLALVLSVTQVDPLHAARPADTPALRATDYIETGWIDVAGSFDDYWAARGKNLRSNLRKQHNRLAADGVACELVELRAADEMAGALARYGELESAGWKAREGTAIHPDNAQGRFYLELLQQAAGRGEAVVHEYRLDGRTVASNLSLERDGLMVILKTTYDESLDKALSPAFLLHHDQLRRVFGEGRVRRIEYYGRFMEWHSRWTEHKRVLHHLTCYRWGWLQSLRRPASA</sequence>
<evidence type="ECO:0000313" key="3">
    <source>
        <dbReference type="Proteomes" id="UP000802098"/>
    </source>
</evidence>
<evidence type="ECO:0000259" key="1">
    <source>
        <dbReference type="Pfam" id="PF13480"/>
    </source>
</evidence>
<dbReference type="SUPFAM" id="SSF55729">
    <property type="entry name" value="Acyl-CoA N-acyltransferases (Nat)"/>
    <property type="match status" value="1"/>
</dbReference>
<reference evidence="2 3" key="1">
    <citation type="submission" date="2020-03" db="EMBL/GenBank/DDBJ databases">
        <title>Rubrivivax benzoatilyticus JA2 (sequenced after 10 years sub-culturing).</title>
        <authorList>
            <person name="Gupta D."/>
            <person name="Chintalapati S."/>
            <person name="Chintalapati V.R."/>
        </authorList>
    </citation>
    <scope>NUCLEOTIDE SEQUENCE [LARGE SCALE GENOMIC DNA]</scope>
    <source>
        <strain evidence="2 3">JA2-Mal</strain>
    </source>
</reference>
<evidence type="ECO:0000313" key="2">
    <source>
        <dbReference type="EMBL" id="NHK99406.1"/>
    </source>
</evidence>
<dbReference type="Pfam" id="PF13480">
    <property type="entry name" value="Acetyltransf_6"/>
    <property type="match status" value="1"/>
</dbReference>
<comment type="caution">
    <text evidence="2">The sequence shown here is derived from an EMBL/GenBank/DDBJ whole genome shotgun (WGS) entry which is preliminary data.</text>
</comment>
<gene>
    <name evidence="2" type="ORF">G7087_13555</name>
</gene>
<accession>A0ABX0HYJ5</accession>
<protein>
    <submittedName>
        <fullName evidence="2">GNAT family N-acetyltransferase</fullName>
    </submittedName>
</protein>
<dbReference type="InterPro" id="IPR016181">
    <property type="entry name" value="Acyl_CoA_acyltransferase"/>
</dbReference>
<dbReference type="InterPro" id="IPR038740">
    <property type="entry name" value="BioF2-like_GNAT_dom"/>
</dbReference>
<dbReference type="RefSeq" id="WP_009856357.1">
    <property type="nucleotide sequence ID" value="NZ_JAAOCD010000006.1"/>
</dbReference>
<proteinExistence type="predicted"/>
<keyword evidence="3" id="KW-1185">Reference proteome</keyword>
<dbReference type="Proteomes" id="UP000802098">
    <property type="component" value="Unassembled WGS sequence"/>
</dbReference>
<feature type="domain" description="BioF2-like acetyltransferase" evidence="1">
    <location>
        <begin position="165"/>
        <end position="307"/>
    </location>
</feature>
<name>A0ABX0HYJ5_9BURK</name>